<proteinExistence type="predicted"/>
<reference evidence="2" key="1">
    <citation type="journal article" date="2023" name="Nat. Plants">
        <title>Single-cell RNA sequencing provides a high-resolution roadmap for understanding the multicellular compartmentation of specialized metabolism.</title>
        <authorList>
            <person name="Sun S."/>
            <person name="Shen X."/>
            <person name="Li Y."/>
            <person name="Li Y."/>
            <person name="Wang S."/>
            <person name="Li R."/>
            <person name="Zhang H."/>
            <person name="Shen G."/>
            <person name="Guo B."/>
            <person name="Wei J."/>
            <person name="Xu J."/>
            <person name="St-Pierre B."/>
            <person name="Chen S."/>
            <person name="Sun C."/>
        </authorList>
    </citation>
    <scope>NUCLEOTIDE SEQUENCE [LARGE SCALE GENOMIC DNA]</scope>
</reference>
<evidence type="ECO:0000313" key="2">
    <source>
        <dbReference type="Proteomes" id="UP001060085"/>
    </source>
</evidence>
<gene>
    <name evidence="1" type="ORF">M9H77_30446</name>
</gene>
<accession>A0ACB9ZXL6</accession>
<protein>
    <submittedName>
        <fullName evidence="1">Uncharacterized protein</fullName>
    </submittedName>
</protein>
<name>A0ACB9ZXL6_CATRO</name>
<evidence type="ECO:0000313" key="1">
    <source>
        <dbReference type="EMBL" id="KAI5653259.1"/>
    </source>
</evidence>
<dbReference type="Proteomes" id="UP001060085">
    <property type="component" value="Linkage Group LG07"/>
</dbReference>
<keyword evidence="2" id="KW-1185">Reference proteome</keyword>
<sequence>MGMEAQEDLIKVSLHVGLRNIVFQAGSTEEAKAPVLLTCRRGASIFFEESFRMVHSSAESAQSFNFVSRFLLRPSSVLGSLSQSEKPRFLKQSPVNIAISLSDEIGSSTVSKTIRI</sequence>
<comment type="caution">
    <text evidence="1">The sequence shown here is derived from an EMBL/GenBank/DDBJ whole genome shotgun (WGS) entry which is preliminary data.</text>
</comment>
<organism evidence="1 2">
    <name type="scientific">Catharanthus roseus</name>
    <name type="common">Madagascar periwinkle</name>
    <name type="synonym">Vinca rosea</name>
    <dbReference type="NCBI Taxonomy" id="4058"/>
    <lineage>
        <taxon>Eukaryota</taxon>
        <taxon>Viridiplantae</taxon>
        <taxon>Streptophyta</taxon>
        <taxon>Embryophyta</taxon>
        <taxon>Tracheophyta</taxon>
        <taxon>Spermatophyta</taxon>
        <taxon>Magnoliopsida</taxon>
        <taxon>eudicotyledons</taxon>
        <taxon>Gunneridae</taxon>
        <taxon>Pentapetalae</taxon>
        <taxon>asterids</taxon>
        <taxon>lamiids</taxon>
        <taxon>Gentianales</taxon>
        <taxon>Apocynaceae</taxon>
        <taxon>Rauvolfioideae</taxon>
        <taxon>Vinceae</taxon>
        <taxon>Catharanthinae</taxon>
        <taxon>Catharanthus</taxon>
    </lineage>
</organism>
<dbReference type="EMBL" id="CM044707">
    <property type="protein sequence ID" value="KAI5653259.1"/>
    <property type="molecule type" value="Genomic_DNA"/>
</dbReference>